<protein>
    <recommendedName>
        <fullName evidence="4">Ribosomal protein</fullName>
    </recommendedName>
</protein>
<evidence type="ECO:0000313" key="3">
    <source>
        <dbReference type="Proteomes" id="UP001432027"/>
    </source>
</evidence>
<reference evidence="2" key="1">
    <citation type="submission" date="2023-10" db="EMBL/GenBank/DDBJ databases">
        <title>Genome assembly of Pristionchus species.</title>
        <authorList>
            <person name="Yoshida K."/>
            <person name="Sommer R.J."/>
        </authorList>
    </citation>
    <scope>NUCLEOTIDE SEQUENCE</scope>
    <source>
        <strain evidence="2">RS0144</strain>
    </source>
</reference>
<feature type="region of interest" description="Disordered" evidence="1">
    <location>
        <begin position="73"/>
        <end position="105"/>
    </location>
</feature>
<dbReference type="EMBL" id="BTSX01000005">
    <property type="protein sequence ID" value="GMT01706.1"/>
    <property type="molecule type" value="Genomic_DNA"/>
</dbReference>
<comment type="caution">
    <text evidence="2">The sequence shown here is derived from an EMBL/GenBank/DDBJ whole genome shotgun (WGS) entry which is preliminary data.</text>
</comment>
<proteinExistence type="predicted"/>
<dbReference type="AlphaFoldDB" id="A0AAV5U495"/>
<dbReference type="Proteomes" id="UP001432027">
    <property type="component" value="Unassembled WGS sequence"/>
</dbReference>
<name>A0AAV5U495_9BILA</name>
<sequence>MCKVAITRRSENSGPATSPCACPRYRWRSVIILRPASLWAPAITFFVTSSKESSPFTKSIVSRGTDLLLRSCHADEGRSGDDGLLEGTGSPHQLERPDGGFVPFE</sequence>
<gene>
    <name evidence="2" type="ORF">PENTCL1PPCAC_23880</name>
</gene>
<evidence type="ECO:0000256" key="1">
    <source>
        <dbReference type="SAM" id="MobiDB-lite"/>
    </source>
</evidence>
<accession>A0AAV5U495</accession>
<keyword evidence="3" id="KW-1185">Reference proteome</keyword>
<evidence type="ECO:0008006" key="4">
    <source>
        <dbReference type="Google" id="ProtNLM"/>
    </source>
</evidence>
<organism evidence="2 3">
    <name type="scientific">Pristionchus entomophagus</name>
    <dbReference type="NCBI Taxonomy" id="358040"/>
    <lineage>
        <taxon>Eukaryota</taxon>
        <taxon>Metazoa</taxon>
        <taxon>Ecdysozoa</taxon>
        <taxon>Nematoda</taxon>
        <taxon>Chromadorea</taxon>
        <taxon>Rhabditida</taxon>
        <taxon>Rhabditina</taxon>
        <taxon>Diplogasteromorpha</taxon>
        <taxon>Diplogasteroidea</taxon>
        <taxon>Neodiplogasteridae</taxon>
        <taxon>Pristionchus</taxon>
    </lineage>
</organism>
<evidence type="ECO:0000313" key="2">
    <source>
        <dbReference type="EMBL" id="GMT01706.1"/>
    </source>
</evidence>